<name>A0AB34GD95_ESCRO</name>
<evidence type="ECO:0000313" key="2">
    <source>
        <dbReference type="EMBL" id="KAJ8777297.1"/>
    </source>
</evidence>
<accession>A0AB34GD95</accession>
<organism evidence="2 3">
    <name type="scientific">Eschrichtius robustus</name>
    <name type="common">California gray whale</name>
    <name type="synonym">Eschrichtius gibbosus</name>
    <dbReference type="NCBI Taxonomy" id="9764"/>
    <lineage>
        <taxon>Eukaryota</taxon>
        <taxon>Metazoa</taxon>
        <taxon>Chordata</taxon>
        <taxon>Craniata</taxon>
        <taxon>Vertebrata</taxon>
        <taxon>Euteleostomi</taxon>
        <taxon>Mammalia</taxon>
        <taxon>Eutheria</taxon>
        <taxon>Laurasiatheria</taxon>
        <taxon>Artiodactyla</taxon>
        <taxon>Whippomorpha</taxon>
        <taxon>Cetacea</taxon>
        <taxon>Mysticeti</taxon>
        <taxon>Eschrichtiidae</taxon>
        <taxon>Eschrichtius</taxon>
    </lineage>
</organism>
<sequence>MLEKKVVFKGKGNRAHGVRGWAAGAWSRAGVPAREEVGAGRQGAGRSLGASRSLIPGRKPGSAQSTERAARGRQLAILSEAQGLGRTDRRSEYRDAQRTRAPRRSQPGLHPEAGSRTCPAGSPALLPPGSRASARWPPPPK</sequence>
<keyword evidence="3" id="KW-1185">Reference proteome</keyword>
<proteinExistence type="predicted"/>
<protein>
    <submittedName>
        <fullName evidence="2">Uncharacterized protein</fullName>
    </submittedName>
</protein>
<gene>
    <name evidence="2" type="ORF">J1605_014680</name>
</gene>
<feature type="region of interest" description="Disordered" evidence="1">
    <location>
        <begin position="25"/>
        <end position="141"/>
    </location>
</feature>
<feature type="compositionally biased region" description="Basic and acidic residues" evidence="1">
    <location>
        <begin position="86"/>
        <end position="98"/>
    </location>
</feature>
<dbReference type="EMBL" id="JAIQCJ010002315">
    <property type="protein sequence ID" value="KAJ8777297.1"/>
    <property type="molecule type" value="Genomic_DNA"/>
</dbReference>
<dbReference type="Proteomes" id="UP001159641">
    <property type="component" value="Unassembled WGS sequence"/>
</dbReference>
<evidence type="ECO:0000313" key="3">
    <source>
        <dbReference type="Proteomes" id="UP001159641"/>
    </source>
</evidence>
<reference evidence="2 3" key="1">
    <citation type="submission" date="2022-11" db="EMBL/GenBank/DDBJ databases">
        <title>Whole genome sequence of Eschrichtius robustus ER-17-0199.</title>
        <authorList>
            <person name="Bruniche-Olsen A."/>
            <person name="Black A.N."/>
            <person name="Fields C.J."/>
            <person name="Walden K."/>
            <person name="Dewoody J.A."/>
        </authorList>
    </citation>
    <scope>NUCLEOTIDE SEQUENCE [LARGE SCALE GENOMIC DNA]</scope>
    <source>
        <strain evidence="2">ER-17-0199</strain>
        <tissue evidence="2">Blubber</tissue>
    </source>
</reference>
<dbReference type="AlphaFoldDB" id="A0AB34GD95"/>
<evidence type="ECO:0000256" key="1">
    <source>
        <dbReference type="SAM" id="MobiDB-lite"/>
    </source>
</evidence>
<comment type="caution">
    <text evidence="2">The sequence shown here is derived from an EMBL/GenBank/DDBJ whole genome shotgun (WGS) entry which is preliminary data.</text>
</comment>